<sequence>MLNQACRMHLYIHIPFCHRICPYCSFYKHTPGKTDMKRFIDALLKEASLRLPGCPPVTTIYFGGGTPSMLSSTHLSRLVEGLGVYADISSVEEFSFEANPATFTAKKAELWRQLGITRISLGIQSWDASFLSMLGRTHTPEQARESILLLRQVGMPQVNIDLMFSLPGQTVASWKETLETTLEQNPDHISTYNLTYEEDTDFYRRHAAGLMESDEDRDAAMFELAHGMLTGAGYRHYETSNYAQGGALSLHNLAYWQGEDYIGIGPGAYSTVGRTRSFNTGNTTDYISALLEHSRIPEQRERLDDAAYRTERIGLLLRTDTGLPDSWLRMEDSPLVAELIREHMAARQDNGNIVLTGRGRLLVDAIAVELID</sequence>
<dbReference type="InterPro" id="IPR034505">
    <property type="entry name" value="Coproporphyrinogen-III_oxidase"/>
</dbReference>
<proteinExistence type="inferred from homology"/>
<dbReference type="GO" id="GO:0046872">
    <property type="term" value="F:metal ion binding"/>
    <property type="evidence" value="ECO:0007669"/>
    <property type="project" value="UniProtKB-UniRule"/>
</dbReference>
<dbReference type="PANTHER" id="PTHR13932:SF5">
    <property type="entry name" value="RADICAL S-ADENOSYL METHIONINE DOMAIN-CONTAINING PROTEIN 1, MITOCHONDRIAL"/>
    <property type="match status" value="1"/>
</dbReference>
<dbReference type="SFLD" id="SFLDF00288">
    <property type="entry name" value="HemN-like__clustered_with_nucl"/>
    <property type="match status" value="1"/>
</dbReference>
<evidence type="ECO:0000313" key="12">
    <source>
        <dbReference type="EMBL" id="SEH98159.1"/>
    </source>
</evidence>
<dbReference type="GO" id="GO:0006779">
    <property type="term" value="P:porphyrin-containing compound biosynthetic process"/>
    <property type="evidence" value="ECO:0007669"/>
    <property type="project" value="InterPro"/>
</dbReference>
<name>A0A1C7PFY6_9BACT</name>
<dbReference type="GO" id="GO:0051539">
    <property type="term" value="F:4 iron, 4 sulfur cluster binding"/>
    <property type="evidence" value="ECO:0007669"/>
    <property type="project" value="UniProtKB-UniRule"/>
</dbReference>
<dbReference type="InterPro" id="IPR007197">
    <property type="entry name" value="rSAM"/>
</dbReference>
<dbReference type="SFLD" id="SFLDG01065">
    <property type="entry name" value="anaerobic_coproporphyrinogen-I"/>
    <property type="match status" value="2"/>
</dbReference>
<dbReference type="Pfam" id="PF04055">
    <property type="entry name" value="Radical_SAM"/>
    <property type="match status" value="1"/>
</dbReference>
<evidence type="ECO:0000256" key="8">
    <source>
        <dbReference type="ARBA" id="ARBA00023014"/>
    </source>
</evidence>
<keyword evidence="4 10" id="KW-0349">Heme</keyword>
<evidence type="ECO:0000256" key="9">
    <source>
        <dbReference type="ARBA" id="ARBA00023186"/>
    </source>
</evidence>
<dbReference type="SFLD" id="SFLDG01082">
    <property type="entry name" value="B12-binding_domain_containing"/>
    <property type="match status" value="1"/>
</dbReference>
<evidence type="ECO:0000313" key="13">
    <source>
        <dbReference type="Proteomes" id="UP000176204"/>
    </source>
</evidence>
<reference evidence="13" key="1">
    <citation type="submission" date="2016-09" db="EMBL/GenBank/DDBJ databases">
        <authorList>
            <person name="Koehorst J."/>
        </authorList>
    </citation>
    <scope>NUCLEOTIDE SEQUENCE [LARGE SCALE GENOMIC DNA]</scope>
</reference>
<dbReference type="GO" id="GO:0005737">
    <property type="term" value="C:cytoplasm"/>
    <property type="evidence" value="ECO:0007669"/>
    <property type="project" value="UniProtKB-SubCell"/>
</dbReference>
<comment type="function">
    <text evidence="10">Probably acts as a heme chaperone, transferring heme to an unknown acceptor. Binds one molecule of heme per monomer, possibly covalently. Binds 1 [4Fe-4S] cluster. The cluster is coordinated with 3 cysteines and an exchangeable S-adenosyl-L-methionine.</text>
</comment>
<dbReference type="SFLD" id="SFLDS00029">
    <property type="entry name" value="Radical_SAM"/>
    <property type="match status" value="2"/>
</dbReference>
<keyword evidence="9 10" id="KW-0143">Chaperone</keyword>
<dbReference type="InterPro" id="IPR058240">
    <property type="entry name" value="rSAM_sf"/>
</dbReference>
<keyword evidence="13" id="KW-1185">Reference proteome</keyword>
<keyword evidence="6 10" id="KW-0479">Metal-binding</keyword>
<keyword evidence="10" id="KW-0963">Cytoplasm</keyword>
<feature type="domain" description="Radical SAM core" evidence="11">
    <location>
        <begin position="2"/>
        <end position="232"/>
    </location>
</feature>
<evidence type="ECO:0000256" key="3">
    <source>
        <dbReference type="ARBA" id="ARBA00017228"/>
    </source>
</evidence>
<dbReference type="InterPro" id="IPR006638">
    <property type="entry name" value="Elp3/MiaA/NifB-like_rSAM"/>
</dbReference>
<dbReference type="SFLD" id="SFLDF00562">
    <property type="entry name" value="HemN-like__clustered_with_heat"/>
    <property type="match status" value="1"/>
</dbReference>
<evidence type="ECO:0000256" key="10">
    <source>
        <dbReference type="RuleBase" id="RU364116"/>
    </source>
</evidence>
<dbReference type="NCBIfam" id="TIGR00539">
    <property type="entry name" value="hemN_rel"/>
    <property type="match status" value="1"/>
</dbReference>
<dbReference type="SUPFAM" id="SSF102114">
    <property type="entry name" value="Radical SAM enzymes"/>
    <property type="match status" value="1"/>
</dbReference>
<keyword evidence="8 10" id="KW-0411">Iron-sulfur</keyword>
<dbReference type="Proteomes" id="UP000176204">
    <property type="component" value="Chromosome I"/>
</dbReference>
<evidence type="ECO:0000256" key="1">
    <source>
        <dbReference type="ARBA" id="ARBA00001966"/>
    </source>
</evidence>
<dbReference type="GO" id="GO:0004109">
    <property type="term" value="F:coproporphyrinogen oxidase activity"/>
    <property type="evidence" value="ECO:0007669"/>
    <property type="project" value="InterPro"/>
</dbReference>
<gene>
    <name evidence="12" type="ORF">PYTT_2273</name>
</gene>
<evidence type="ECO:0000259" key="11">
    <source>
        <dbReference type="PROSITE" id="PS51918"/>
    </source>
</evidence>
<dbReference type="InterPro" id="IPR013785">
    <property type="entry name" value="Aldolase_TIM"/>
</dbReference>
<keyword evidence="5 10" id="KW-0949">S-adenosyl-L-methionine</keyword>
<evidence type="ECO:0000256" key="6">
    <source>
        <dbReference type="ARBA" id="ARBA00022723"/>
    </source>
</evidence>
<dbReference type="AlphaFoldDB" id="A0A1C7PFY6"/>
<dbReference type="PROSITE" id="PS51918">
    <property type="entry name" value="RADICAL_SAM"/>
    <property type="match status" value="1"/>
</dbReference>
<accession>A0A1C7PFY6</accession>
<evidence type="ECO:0000256" key="2">
    <source>
        <dbReference type="ARBA" id="ARBA00006100"/>
    </source>
</evidence>
<comment type="similarity">
    <text evidence="2">Belongs to the anaerobic coproporphyrinogen-III oxidase family. HemW subfamily.</text>
</comment>
<dbReference type="PANTHER" id="PTHR13932">
    <property type="entry name" value="COPROPORPHYRINIGEN III OXIDASE"/>
    <property type="match status" value="1"/>
</dbReference>
<comment type="cofactor">
    <cofactor evidence="1">
        <name>[4Fe-4S] cluster</name>
        <dbReference type="ChEBI" id="CHEBI:49883"/>
    </cofactor>
</comment>
<comment type="subcellular location">
    <subcellularLocation>
        <location evidence="10">Cytoplasm</location>
    </subcellularLocation>
</comment>
<dbReference type="EMBL" id="LT629973">
    <property type="protein sequence ID" value="SEH98159.1"/>
    <property type="molecule type" value="Genomic_DNA"/>
</dbReference>
<dbReference type="CDD" id="cd01335">
    <property type="entry name" value="Radical_SAM"/>
    <property type="match status" value="1"/>
</dbReference>
<dbReference type="KEGG" id="agl:PYTT_2273"/>
<dbReference type="Gene3D" id="3.20.20.70">
    <property type="entry name" value="Aldolase class I"/>
    <property type="match status" value="1"/>
</dbReference>
<protein>
    <recommendedName>
        <fullName evidence="3 10">Heme chaperone HemW</fullName>
    </recommendedName>
</protein>
<keyword evidence="10" id="KW-0004">4Fe-4S</keyword>
<dbReference type="SMART" id="SM00729">
    <property type="entry name" value="Elp3"/>
    <property type="match status" value="1"/>
</dbReference>
<dbReference type="OrthoDB" id="9808022at2"/>
<organism evidence="12 13">
    <name type="scientific">Akkermansia glycaniphila</name>
    <dbReference type="NCBI Taxonomy" id="1679444"/>
    <lineage>
        <taxon>Bacteria</taxon>
        <taxon>Pseudomonadati</taxon>
        <taxon>Verrucomicrobiota</taxon>
        <taxon>Verrucomicrobiia</taxon>
        <taxon>Verrucomicrobiales</taxon>
        <taxon>Akkermansiaceae</taxon>
        <taxon>Akkermansia</taxon>
    </lineage>
</organism>
<dbReference type="STRING" id="1679444.PYTT_2273"/>
<dbReference type="InterPro" id="IPR004559">
    <property type="entry name" value="HemW-like"/>
</dbReference>
<evidence type="ECO:0000256" key="7">
    <source>
        <dbReference type="ARBA" id="ARBA00023004"/>
    </source>
</evidence>
<evidence type="ECO:0000256" key="5">
    <source>
        <dbReference type="ARBA" id="ARBA00022691"/>
    </source>
</evidence>
<evidence type="ECO:0000256" key="4">
    <source>
        <dbReference type="ARBA" id="ARBA00022617"/>
    </source>
</evidence>
<keyword evidence="7 10" id="KW-0408">Iron</keyword>